<dbReference type="GeneID" id="105363038"/>
<evidence type="ECO:0000256" key="1">
    <source>
        <dbReference type="ARBA" id="ARBA00004651"/>
    </source>
</evidence>
<keyword evidence="6 10" id="KW-1133">Transmembrane helix</keyword>
<feature type="non-terminal residue" evidence="12">
    <location>
        <position position="1"/>
    </location>
</feature>
<dbReference type="GO" id="GO:0005886">
    <property type="term" value="C:plasma membrane"/>
    <property type="evidence" value="ECO:0007669"/>
    <property type="project" value="UniProtKB-SubCell"/>
</dbReference>
<feature type="transmembrane region" description="Helical" evidence="10">
    <location>
        <begin position="36"/>
        <end position="56"/>
    </location>
</feature>
<keyword evidence="7 10" id="KW-0472">Membrane</keyword>
<keyword evidence="5" id="KW-0552">Olfaction</keyword>
<accession>A0AAJ6YIX6</accession>
<evidence type="ECO:0000256" key="6">
    <source>
        <dbReference type="ARBA" id="ARBA00022989"/>
    </source>
</evidence>
<keyword evidence="2" id="KW-1003">Cell membrane</keyword>
<keyword evidence="8" id="KW-0675">Receptor</keyword>
<gene>
    <name evidence="12" type="primary">LOC105363038</name>
</gene>
<dbReference type="PANTHER" id="PTHR21137">
    <property type="entry name" value="ODORANT RECEPTOR"/>
    <property type="match status" value="1"/>
</dbReference>
<organism evidence="11 12">
    <name type="scientific">Ceratosolen solmsi marchali</name>
    <dbReference type="NCBI Taxonomy" id="326594"/>
    <lineage>
        <taxon>Eukaryota</taxon>
        <taxon>Metazoa</taxon>
        <taxon>Ecdysozoa</taxon>
        <taxon>Arthropoda</taxon>
        <taxon>Hexapoda</taxon>
        <taxon>Insecta</taxon>
        <taxon>Pterygota</taxon>
        <taxon>Neoptera</taxon>
        <taxon>Endopterygota</taxon>
        <taxon>Hymenoptera</taxon>
        <taxon>Apocrita</taxon>
        <taxon>Proctotrupomorpha</taxon>
        <taxon>Chalcidoidea</taxon>
        <taxon>Agaonidae</taxon>
        <taxon>Agaoninae</taxon>
        <taxon>Ceratosolen</taxon>
    </lineage>
</organism>
<protein>
    <submittedName>
        <fullName evidence="12">Odorant receptor 4-like</fullName>
    </submittedName>
</protein>
<evidence type="ECO:0000256" key="2">
    <source>
        <dbReference type="ARBA" id="ARBA00022475"/>
    </source>
</evidence>
<dbReference type="RefSeq" id="XP_011498911.1">
    <property type="nucleotide sequence ID" value="XM_011500609.1"/>
</dbReference>
<evidence type="ECO:0000256" key="7">
    <source>
        <dbReference type="ARBA" id="ARBA00023136"/>
    </source>
</evidence>
<reference evidence="12" key="1">
    <citation type="submission" date="2025-08" db="UniProtKB">
        <authorList>
            <consortium name="RefSeq"/>
        </authorList>
    </citation>
    <scope>IDENTIFICATION</scope>
</reference>
<evidence type="ECO:0000256" key="5">
    <source>
        <dbReference type="ARBA" id="ARBA00022725"/>
    </source>
</evidence>
<dbReference type="KEGG" id="csol:105363038"/>
<evidence type="ECO:0000313" key="12">
    <source>
        <dbReference type="RefSeq" id="XP_011498911.1"/>
    </source>
</evidence>
<proteinExistence type="predicted"/>
<dbReference type="GO" id="GO:0007165">
    <property type="term" value="P:signal transduction"/>
    <property type="evidence" value="ECO:0007669"/>
    <property type="project" value="UniProtKB-KW"/>
</dbReference>
<dbReference type="InterPro" id="IPR004117">
    <property type="entry name" value="7tm6_olfct_rcpt"/>
</dbReference>
<comment type="subcellular location">
    <subcellularLocation>
        <location evidence="1">Cell membrane</location>
        <topology evidence="1">Multi-pass membrane protein</topology>
    </subcellularLocation>
</comment>
<dbReference type="GO" id="GO:0005549">
    <property type="term" value="F:odorant binding"/>
    <property type="evidence" value="ECO:0007669"/>
    <property type="project" value="InterPro"/>
</dbReference>
<dbReference type="Proteomes" id="UP000695007">
    <property type="component" value="Unplaced"/>
</dbReference>
<evidence type="ECO:0000256" key="3">
    <source>
        <dbReference type="ARBA" id="ARBA00022606"/>
    </source>
</evidence>
<dbReference type="PANTHER" id="PTHR21137:SF35">
    <property type="entry name" value="ODORANT RECEPTOR 19A-RELATED"/>
    <property type="match status" value="1"/>
</dbReference>
<keyword evidence="9" id="KW-0807">Transducer</keyword>
<keyword evidence="4 10" id="KW-0812">Transmembrane</keyword>
<feature type="transmembrane region" description="Helical" evidence="10">
    <location>
        <begin position="68"/>
        <end position="86"/>
    </location>
</feature>
<evidence type="ECO:0000313" key="11">
    <source>
        <dbReference type="Proteomes" id="UP000695007"/>
    </source>
</evidence>
<dbReference type="AlphaFoldDB" id="A0AAJ6YIX6"/>
<dbReference type="GO" id="GO:0004984">
    <property type="term" value="F:olfactory receptor activity"/>
    <property type="evidence" value="ECO:0007669"/>
    <property type="project" value="InterPro"/>
</dbReference>
<evidence type="ECO:0000256" key="8">
    <source>
        <dbReference type="ARBA" id="ARBA00023170"/>
    </source>
</evidence>
<keyword evidence="11" id="KW-1185">Reference proteome</keyword>
<sequence length="162" mass="18960">NLKESINLEEEIHSIVERHSNLLDLAEILNNTISEMILLDLLLNCGLNLAVGMQILIAMKLGQNITRFILCFTVLMLQVFLLNYAGETLTTHTEAIRDCLCTINWYEFPPKIQKDIYFMIMRAHKPIYRLAGRFYVLNYENFTNIVKTCFSIFNIFRLMFEV</sequence>
<evidence type="ECO:0000256" key="9">
    <source>
        <dbReference type="ARBA" id="ARBA00023224"/>
    </source>
</evidence>
<evidence type="ECO:0000256" key="10">
    <source>
        <dbReference type="SAM" id="Phobius"/>
    </source>
</evidence>
<dbReference type="Pfam" id="PF02949">
    <property type="entry name" value="7tm_6"/>
    <property type="match status" value="1"/>
</dbReference>
<keyword evidence="3" id="KW-0716">Sensory transduction</keyword>
<name>A0AAJ6YIX6_9HYME</name>
<evidence type="ECO:0000256" key="4">
    <source>
        <dbReference type="ARBA" id="ARBA00022692"/>
    </source>
</evidence>